<dbReference type="KEGG" id="slia:HA039_21515"/>
<organism evidence="1 2">
    <name type="scientific">Streptomyces liangshanensis</name>
    <dbReference type="NCBI Taxonomy" id="2717324"/>
    <lineage>
        <taxon>Bacteria</taxon>
        <taxon>Bacillati</taxon>
        <taxon>Actinomycetota</taxon>
        <taxon>Actinomycetes</taxon>
        <taxon>Kitasatosporales</taxon>
        <taxon>Streptomycetaceae</taxon>
        <taxon>Streptomyces</taxon>
    </lineage>
</organism>
<proteinExistence type="predicted"/>
<name>A0A6G9H1X5_9ACTN</name>
<dbReference type="RefSeq" id="WP_167032490.1">
    <property type="nucleotide sequence ID" value="NZ_CP050177.1"/>
</dbReference>
<gene>
    <name evidence="1" type="ORF">HA039_21515</name>
</gene>
<dbReference type="EMBL" id="CP050177">
    <property type="protein sequence ID" value="QIQ04528.1"/>
    <property type="molecule type" value="Genomic_DNA"/>
</dbReference>
<reference evidence="1 2" key="1">
    <citation type="submission" date="2020-03" db="EMBL/GenBank/DDBJ databases">
        <title>A novel species.</title>
        <authorList>
            <person name="Gao J."/>
        </authorList>
    </citation>
    <scope>NUCLEOTIDE SEQUENCE [LARGE SCALE GENOMIC DNA]</scope>
    <source>
        <strain evidence="1 2">QMT-12</strain>
    </source>
</reference>
<sequence>MTDTGTDAQTQYVAGTVGDDVLTVHKLKATPNARGAATLEPVCPVPGAEPTQWLRAVNCADCLAVVG</sequence>
<keyword evidence="2" id="KW-1185">Reference proteome</keyword>
<dbReference type="AlphaFoldDB" id="A0A6G9H1X5"/>
<evidence type="ECO:0000313" key="2">
    <source>
        <dbReference type="Proteomes" id="UP000501179"/>
    </source>
</evidence>
<evidence type="ECO:0000313" key="1">
    <source>
        <dbReference type="EMBL" id="QIQ04528.1"/>
    </source>
</evidence>
<dbReference type="Proteomes" id="UP000501179">
    <property type="component" value="Chromosome"/>
</dbReference>
<protein>
    <submittedName>
        <fullName evidence="1">Uncharacterized protein</fullName>
    </submittedName>
</protein>
<accession>A0A6G9H1X5</accession>